<sequence>MHHLTLQNYLSRLRHSMASSHLWLDEQGRARGRYFNASLTSAFQAIRSGVDHQIVAYEAYARSYDPGDQGLNIWKLLEYVANDDESVELDRLCRLLHTLNFYRQQPEPGLDLYLSVHSRLLAAVEGNHGNAFRRILNTLEIPHEQIILQLPLITPSQRWVLTHVAENYRRNGFRIGVNASTLEQAGDLLDRIRPDAIKIDICAANHAPAQISLLQRADQAQCNIIFRRIENEARLLSLQQANDTASPYLVQGFLFDLPKATLVGQAVVLPAATSHVSATVAATGAELSG</sequence>
<dbReference type="Proteomes" id="UP000637632">
    <property type="component" value="Unassembled WGS sequence"/>
</dbReference>
<gene>
    <name evidence="2" type="ORF">H8K26_14240</name>
</gene>
<dbReference type="RefSeq" id="WP_190480446.1">
    <property type="nucleotide sequence ID" value="NZ_JACOFT010000005.1"/>
</dbReference>
<protein>
    <submittedName>
        <fullName evidence="2">EAL domain-containing protein</fullName>
    </submittedName>
</protein>
<keyword evidence="3" id="KW-1185">Reference proteome</keyword>
<accession>A0ABR6XI88</accession>
<dbReference type="Gene3D" id="3.20.20.450">
    <property type="entry name" value="EAL domain"/>
    <property type="match status" value="1"/>
</dbReference>
<proteinExistence type="predicted"/>
<comment type="caution">
    <text evidence="2">The sequence shown here is derived from an EMBL/GenBank/DDBJ whole genome shotgun (WGS) entry which is preliminary data.</text>
</comment>
<dbReference type="InterPro" id="IPR035919">
    <property type="entry name" value="EAL_sf"/>
</dbReference>
<dbReference type="Pfam" id="PF00563">
    <property type="entry name" value="EAL"/>
    <property type="match status" value="1"/>
</dbReference>
<feature type="domain" description="EAL" evidence="1">
    <location>
        <begin position="15"/>
        <end position="263"/>
    </location>
</feature>
<dbReference type="EMBL" id="JACOFT010000005">
    <property type="protein sequence ID" value="MBC3812604.1"/>
    <property type="molecule type" value="Genomic_DNA"/>
</dbReference>
<reference evidence="2 3" key="1">
    <citation type="submission" date="2020-08" db="EMBL/GenBank/DDBJ databases">
        <title>Novel species isolated from subtropical streams in China.</title>
        <authorList>
            <person name="Lu H."/>
        </authorList>
    </citation>
    <scope>NUCLEOTIDE SEQUENCE [LARGE SCALE GENOMIC DNA]</scope>
    <source>
        <strain evidence="2 3">CCTCC AB 2015119</strain>
    </source>
</reference>
<dbReference type="SUPFAM" id="SSF141868">
    <property type="entry name" value="EAL domain-like"/>
    <property type="match status" value="1"/>
</dbReference>
<evidence type="ECO:0000313" key="3">
    <source>
        <dbReference type="Proteomes" id="UP000637632"/>
    </source>
</evidence>
<organism evidence="2 3">
    <name type="scientific">Undibacterium aquatile</name>
    <dbReference type="NCBI Taxonomy" id="1537398"/>
    <lineage>
        <taxon>Bacteria</taxon>
        <taxon>Pseudomonadati</taxon>
        <taxon>Pseudomonadota</taxon>
        <taxon>Betaproteobacteria</taxon>
        <taxon>Burkholderiales</taxon>
        <taxon>Oxalobacteraceae</taxon>
        <taxon>Undibacterium</taxon>
    </lineage>
</organism>
<evidence type="ECO:0000259" key="1">
    <source>
        <dbReference type="SMART" id="SM00052"/>
    </source>
</evidence>
<evidence type="ECO:0000313" key="2">
    <source>
        <dbReference type="EMBL" id="MBC3812604.1"/>
    </source>
</evidence>
<dbReference type="SMART" id="SM00052">
    <property type="entry name" value="EAL"/>
    <property type="match status" value="1"/>
</dbReference>
<name>A0ABR6XI88_9BURK</name>
<dbReference type="InterPro" id="IPR001633">
    <property type="entry name" value="EAL_dom"/>
</dbReference>